<sequence length="83" mass="8544">MKKIGVVAIIVTDRSVAGTVQSVLSDFADIISGRMGIPDKVSGVCAISVVVEGETERISALTGKLGRIDSVNVKSAVTAVEID</sequence>
<evidence type="ECO:0000313" key="2">
    <source>
        <dbReference type="Proteomes" id="UP000727857"/>
    </source>
</evidence>
<dbReference type="AlphaFoldDB" id="A0A940IE50"/>
<dbReference type="InterPro" id="IPR023860">
    <property type="entry name" value="FeFe-hyd_TM1266"/>
</dbReference>
<dbReference type="Gene3D" id="3.30.70.1150">
    <property type="entry name" value="ACT-like. Chain A, domain 2"/>
    <property type="match status" value="1"/>
</dbReference>
<organism evidence="1 2">
    <name type="scientific">Candidatus Stercoripulliclostridium pullicola</name>
    <dbReference type="NCBI Taxonomy" id="2840953"/>
    <lineage>
        <taxon>Bacteria</taxon>
        <taxon>Bacillati</taxon>
        <taxon>Bacillota</taxon>
        <taxon>Clostridia</taxon>
        <taxon>Eubacteriales</taxon>
        <taxon>Candidatus Stercoripulliclostridium</taxon>
    </lineage>
</organism>
<dbReference type="NCBIfam" id="TIGR03959">
    <property type="entry name" value="hyd_TM1266"/>
    <property type="match status" value="1"/>
</dbReference>
<dbReference type="InterPro" id="IPR027271">
    <property type="entry name" value="Acetolactate_synth/TF_NikR_C"/>
</dbReference>
<dbReference type="SUPFAM" id="SSF55021">
    <property type="entry name" value="ACT-like"/>
    <property type="match status" value="1"/>
</dbReference>
<reference evidence="1" key="1">
    <citation type="submission" date="2020-10" db="EMBL/GenBank/DDBJ databases">
        <authorList>
            <person name="Gilroy R."/>
        </authorList>
    </citation>
    <scope>NUCLEOTIDE SEQUENCE</scope>
    <source>
        <strain evidence="1">517</strain>
    </source>
</reference>
<dbReference type="Pfam" id="PF21699">
    <property type="entry name" value="TM1266-like"/>
    <property type="match status" value="1"/>
</dbReference>
<protein>
    <submittedName>
        <fullName evidence="1">CopG family transcriptional regulator</fullName>
    </submittedName>
</protein>
<dbReference type="EMBL" id="JADINF010000188">
    <property type="protein sequence ID" value="MBO8424827.1"/>
    <property type="molecule type" value="Genomic_DNA"/>
</dbReference>
<name>A0A940IE50_9FIRM</name>
<dbReference type="InterPro" id="IPR045865">
    <property type="entry name" value="ACT-like_dom_sf"/>
</dbReference>
<gene>
    <name evidence="1" type="ORF">IAB16_07385</name>
</gene>
<proteinExistence type="predicted"/>
<evidence type="ECO:0000313" key="1">
    <source>
        <dbReference type="EMBL" id="MBO8424827.1"/>
    </source>
</evidence>
<accession>A0A940IE50</accession>
<dbReference type="Proteomes" id="UP000727857">
    <property type="component" value="Unassembled WGS sequence"/>
</dbReference>
<comment type="caution">
    <text evidence="1">The sequence shown here is derived from an EMBL/GenBank/DDBJ whole genome shotgun (WGS) entry which is preliminary data.</text>
</comment>
<reference evidence="1" key="2">
    <citation type="journal article" date="2021" name="PeerJ">
        <title>Extensive microbial diversity within the chicken gut microbiome revealed by metagenomics and culture.</title>
        <authorList>
            <person name="Gilroy R."/>
            <person name="Ravi A."/>
            <person name="Getino M."/>
            <person name="Pursley I."/>
            <person name="Horton D.L."/>
            <person name="Alikhan N.F."/>
            <person name="Baker D."/>
            <person name="Gharbi K."/>
            <person name="Hall N."/>
            <person name="Watson M."/>
            <person name="Adriaenssens E.M."/>
            <person name="Foster-Nyarko E."/>
            <person name="Jarju S."/>
            <person name="Secka A."/>
            <person name="Antonio M."/>
            <person name="Oren A."/>
            <person name="Chaudhuri R.R."/>
            <person name="La Ragione R."/>
            <person name="Hildebrand F."/>
            <person name="Pallen M.J."/>
        </authorList>
    </citation>
    <scope>NUCLEOTIDE SEQUENCE</scope>
    <source>
        <strain evidence="1">517</strain>
    </source>
</reference>